<evidence type="ECO:0000313" key="2">
    <source>
        <dbReference type="EMBL" id="RDE98494.1"/>
    </source>
</evidence>
<name>A0A369Z2N5_HAEPA</name>
<reference evidence="2 3" key="1">
    <citation type="submission" date="2018-05" db="EMBL/GenBank/DDBJ databases">
        <title>Draft Genome Sequences for a Diverse set of 7 Haemophilus Species.</title>
        <authorList>
            <person name="Nichols M."/>
            <person name="Topaz N."/>
            <person name="Wang X."/>
            <person name="Wang X."/>
            <person name="Boxrud D."/>
        </authorList>
    </citation>
    <scope>NUCLEOTIDE SEQUENCE [LARGE SCALE GENOMIC DNA]</scope>
    <source>
        <strain evidence="2 3">C2008001710</strain>
    </source>
</reference>
<evidence type="ECO:0000256" key="1">
    <source>
        <dbReference type="SAM" id="MobiDB-lite"/>
    </source>
</evidence>
<dbReference type="AlphaFoldDB" id="A0A369Z2N5"/>
<protein>
    <recommendedName>
        <fullName evidence="4">DUF945 family protein</fullName>
    </recommendedName>
</protein>
<accession>A0A369Z2N5</accession>
<gene>
    <name evidence="2" type="ORF">DPV87_01615</name>
</gene>
<dbReference type="Proteomes" id="UP000253910">
    <property type="component" value="Unassembled WGS sequence"/>
</dbReference>
<sequence>MSKKKTITLTISAIAVALGIGAQFYTNHKIDQVLKNFPYSLDNQATLNVTQTAKNFFIRELIFSVKNSESKNTSVISTKLTALPFFITAESQLSDQLVRQLNKTLNITIDKNTINSKFSPVGDYLQSDILTEFRDFANKSQNLSIGLNFLKNKEVELKTTLSGFNYDKDTKLEQIEGEARLVPVGANQYDLSSIELTTKNAELALLNGENTHIYLKNATYHFDVKPGEADKRDLSTKFSSDILRVANKSRTTEESQATAGGLNLLVKQNGVPSSINFHHEFKKLSDGSLSIKDGVNLLTKIFTQNDRFDSSLSVLSVNVPKNNQPYFNLQNAGLELKLANTDLTKANVDFKLNVESVKQTPTDEDRKWEAKGGKVNIQLDDYNVANELAFVPFLLDTIAEKEAPSKDNKDFLNAKDKWVKEFSGKTNIEATLKSFNMVDLVLDNVSASDKTETLDNDQYNEHITLSANKIGYPSAGFQFEKLSVDAPFKVNHSKAHLSARFCSAPFYGALCNTHLTSATFEKYIKNSWKELDLIVDNATLNFNLNTYPETTAYPVKLEVSGIVPQVPEDDSSDMIPDNIEGTFNLTLNKMLFDDQNEKALAIKENSYFWQYLSSFVKHDGKLHREFVEEGDNYVSRVEKTENGYLINGRTFEDLRQESMMETDEGEEGKPAATD</sequence>
<feature type="region of interest" description="Disordered" evidence="1">
    <location>
        <begin position="653"/>
        <end position="674"/>
    </location>
</feature>
<proteinExistence type="predicted"/>
<evidence type="ECO:0000313" key="3">
    <source>
        <dbReference type="Proteomes" id="UP000253910"/>
    </source>
</evidence>
<organism evidence="2 3">
    <name type="scientific">Haemophilus parainfluenzae</name>
    <dbReference type="NCBI Taxonomy" id="729"/>
    <lineage>
        <taxon>Bacteria</taxon>
        <taxon>Pseudomonadati</taxon>
        <taxon>Pseudomonadota</taxon>
        <taxon>Gammaproteobacteria</taxon>
        <taxon>Pasteurellales</taxon>
        <taxon>Pasteurellaceae</taxon>
        <taxon>Haemophilus</taxon>
    </lineage>
</organism>
<evidence type="ECO:0008006" key="4">
    <source>
        <dbReference type="Google" id="ProtNLM"/>
    </source>
</evidence>
<dbReference type="RefSeq" id="WP_111314899.1">
    <property type="nucleotide sequence ID" value="NZ_QEPW01000002.1"/>
</dbReference>
<comment type="caution">
    <text evidence="2">The sequence shown here is derived from an EMBL/GenBank/DDBJ whole genome shotgun (WGS) entry which is preliminary data.</text>
</comment>
<dbReference type="EMBL" id="QEPW01000002">
    <property type="protein sequence ID" value="RDE98494.1"/>
    <property type="molecule type" value="Genomic_DNA"/>
</dbReference>